<dbReference type="Pfam" id="PF12090">
    <property type="entry name" value="Spt20_SEP"/>
    <property type="match status" value="1"/>
</dbReference>
<evidence type="ECO:0000313" key="2">
    <source>
        <dbReference type="EMBL" id="KNE68850.1"/>
    </source>
</evidence>
<sequence>MVLTVHVYPTGIKFGNDKPTFIHGEAMAFFMRMIEERQIPPPLVGLLEDLDHIKNGCLLLDLHDHRMSVAGKPAESRLVRIPHSPLSQWHSYMHNIEEAGRDVNTKLLLDFESKHLIEQEHALDLVPDPARLVAHNHAQYNEKKYQFRRSKKRSAWQRDDDPSSANDEESLLFLKDEKRARTTAFQPSFGRLDFIHSWRKRKNVADCNASKGCVNGPLELPCGRTIVHTIRFTRPAGMHTVYSILNIYRHDPTTHVGELRYGILPDTSVQGQTITFDLGPTSLADSFAQSFRRLYSIYNTLVFDSNPPPAAPERDMLEAPPALVATPVTAPAPPPVATAPSPAVGLAATPCAHGESRARRGSCVTED</sequence>
<accession>A0A0L0T2G7</accession>
<feature type="domain" description="Spt20-like SEP" evidence="1">
    <location>
        <begin position="3"/>
        <end position="134"/>
    </location>
</feature>
<dbReference type="eggNOG" id="ENOG502QS30">
    <property type="taxonomic scope" value="Eukaryota"/>
</dbReference>
<proteinExistence type="predicted"/>
<reference evidence="2 3" key="1">
    <citation type="submission" date="2009-11" db="EMBL/GenBank/DDBJ databases">
        <title>Annotation of Allomyces macrogynus ATCC 38327.</title>
        <authorList>
            <consortium name="The Broad Institute Genome Sequencing Platform"/>
            <person name="Russ C."/>
            <person name="Cuomo C."/>
            <person name="Burger G."/>
            <person name="Gray M.W."/>
            <person name="Holland P.W.H."/>
            <person name="King N."/>
            <person name="Lang F.B.F."/>
            <person name="Roger A.J."/>
            <person name="Ruiz-Trillo I."/>
            <person name="Young S.K."/>
            <person name="Zeng Q."/>
            <person name="Gargeya S."/>
            <person name="Fitzgerald M."/>
            <person name="Haas B."/>
            <person name="Abouelleil A."/>
            <person name="Alvarado L."/>
            <person name="Arachchi H.M."/>
            <person name="Berlin A."/>
            <person name="Chapman S.B."/>
            <person name="Gearin G."/>
            <person name="Goldberg J."/>
            <person name="Griggs A."/>
            <person name="Gujja S."/>
            <person name="Hansen M."/>
            <person name="Heiman D."/>
            <person name="Howarth C."/>
            <person name="Larimer J."/>
            <person name="Lui A."/>
            <person name="MacDonald P.J.P."/>
            <person name="McCowen C."/>
            <person name="Montmayeur A."/>
            <person name="Murphy C."/>
            <person name="Neiman D."/>
            <person name="Pearson M."/>
            <person name="Priest M."/>
            <person name="Roberts A."/>
            <person name="Saif S."/>
            <person name="Shea T."/>
            <person name="Sisk P."/>
            <person name="Stolte C."/>
            <person name="Sykes S."/>
            <person name="Wortman J."/>
            <person name="Nusbaum C."/>
            <person name="Birren B."/>
        </authorList>
    </citation>
    <scope>NUCLEOTIDE SEQUENCE [LARGE SCALE GENOMIC DNA]</scope>
    <source>
        <strain evidence="2 3">ATCC 38327</strain>
    </source>
</reference>
<dbReference type="InterPro" id="IPR046468">
    <property type="entry name" value="Spt20-like_SEP"/>
</dbReference>
<name>A0A0L0T2G7_ALLM3</name>
<organism evidence="2 3">
    <name type="scientific">Allomyces macrogynus (strain ATCC 38327)</name>
    <name type="common">Allomyces javanicus var. macrogynus</name>
    <dbReference type="NCBI Taxonomy" id="578462"/>
    <lineage>
        <taxon>Eukaryota</taxon>
        <taxon>Fungi</taxon>
        <taxon>Fungi incertae sedis</taxon>
        <taxon>Blastocladiomycota</taxon>
        <taxon>Blastocladiomycetes</taxon>
        <taxon>Blastocladiales</taxon>
        <taxon>Blastocladiaceae</taxon>
        <taxon>Allomyces</taxon>
    </lineage>
</organism>
<reference evidence="3" key="2">
    <citation type="submission" date="2009-11" db="EMBL/GenBank/DDBJ databases">
        <title>The Genome Sequence of Allomyces macrogynus strain ATCC 38327.</title>
        <authorList>
            <consortium name="The Broad Institute Genome Sequencing Platform"/>
            <person name="Russ C."/>
            <person name="Cuomo C."/>
            <person name="Shea T."/>
            <person name="Young S.K."/>
            <person name="Zeng Q."/>
            <person name="Koehrsen M."/>
            <person name="Haas B."/>
            <person name="Borodovsky M."/>
            <person name="Guigo R."/>
            <person name="Alvarado L."/>
            <person name="Berlin A."/>
            <person name="Borenstein D."/>
            <person name="Chen Z."/>
            <person name="Engels R."/>
            <person name="Freedman E."/>
            <person name="Gellesch M."/>
            <person name="Goldberg J."/>
            <person name="Griggs A."/>
            <person name="Gujja S."/>
            <person name="Heiman D."/>
            <person name="Hepburn T."/>
            <person name="Howarth C."/>
            <person name="Jen D."/>
            <person name="Larson L."/>
            <person name="Lewis B."/>
            <person name="Mehta T."/>
            <person name="Park D."/>
            <person name="Pearson M."/>
            <person name="Roberts A."/>
            <person name="Saif S."/>
            <person name="Shenoy N."/>
            <person name="Sisk P."/>
            <person name="Stolte C."/>
            <person name="Sykes S."/>
            <person name="Walk T."/>
            <person name="White J."/>
            <person name="Yandava C."/>
            <person name="Burger G."/>
            <person name="Gray M.W."/>
            <person name="Holland P.W.H."/>
            <person name="King N."/>
            <person name="Lang F.B.F."/>
            <person name="Roger A.J."/>
            <person name="Ruiz-Trillo I."/>
            <person name="Lander E."/>
            <person name="Nusbaum C."/>
        </authorList>
    </citation>
    <scope>NUCLEOTIDE SEQUENCE [LARGE SCALE GENOMIC DNA]</scope>
    <source>
        <strain evidence="3">ATCC 38327</strain>
    </source>
</reference>
<dbReference type="STRING" id="578462.A0A0L0T2G7"/>
<dbReference type="Proteomes" id="UP000054350">
    <property type="component" value="Unassembled WGS sequence"/>
</dbReference>
<dbReference type="OrthoDB" id="1932706at2759"/>
<protein>
    <recommendedName>
        <fullName evidence="1">Spt20-like SEP domain-containing protein</fullName>
    </recommendedName>
</protein>
<evidence type="ECO:0000259" key="1">
    <source>
        <dbReference type="Pfam" id="PF12090"/>
    </source>
</evidence>
<dbReference type="AlphaFoldDB" id="A0A0L0T2G7"/>
<gene>
    <name evidence="2" type="ORF">AMAG_13490</name>
</gene>
<keyword evidence="3" id="KW-1185">Reference proteome</keyword>
<dbReference type="EMBL" id="GG745358">
    <property type="protein sequence ID" value="KNE68850.1"/>
    <property type="molecule type" value="Genomic_DNA"/>
</dbReference>
<dbReference type="OMA" id="ASCRYYE"/>
<dbReference type="VEuPathDB" id="FungiDB:AMAG_13490"/>
<evidence type="ECO:0000313" key="3">
    <source>
        <dbReference type="Proteomes" id="UP000054350"/>
    </source>
</evidence>